<dbReference type="AlphaFoldDB" id="A0AA91DDC6"/>
<dbReference type="EMBL" id="LUUL01000068">
    <property type="protein sequence ID" value="OAI26938.1"/>
    <property type="molecule type" value="Genomic_DNA"/>
</dbReference>
<name>A0AA91DDC6_9GAMM</name>
<protein>
    <submittedName>
        <fullName evidence="1">PEP-CTERM domain protein</fullName>
    </submittedName>
</protein>
<dbReference type="Proteomes" id="UP000077734">
    <property type="component" value="Unassembled WGS sequence"/>
</dbReference>
<comment type="caution">
    <text evidence="1">The sequence shown here is derived from an EMBL/GenBank/DDBJ whole genome shotgun (WGS) entry which is preliminary data.</text>
</comment>
<reference evidence="1 2" key="1">
    <citation type="submission" date="2016-03" db="EMBL/GenBank/DDBJ databases">
        <authorList>
            <person name="Heylen K."/>
            <person name="De Vos P."/>
            <person name="Vekeman B."/>
        </authorList>
    </citation>
    <scope>NUCLEOTIDE SEQUENCE [LARGE SCALE GENOMIC DNA]</scope>
    <source>
        <strain evidence="1 2">R-49807</strain>
    </source>
</reference>
<accession>A0AA91DDC6</accession>
<evidence type="ECO:0000313" key="1">
    <source>
        <dbReference type="EMBL" id="OAI26938.1"/>
    </source>
</evidence>
<gene>
    <name evidence="1" type="ORF">A1356_10715</name>
</gene>
<keyword evidence="2" id="KW-1185">Reference proteome</keyword>
<proteinExistence type="predicted"/>
<sequence length="271" mass="27121">MAAALAAGSAQAALLTQASVSVLNSGGAGGSGASTTDMVFASYGSDGWGWAGGAGGVQGNAAVTNTGGASAPANEALKFNLGTTVDGLNAAYGAGHWTVDNIKLSFASSYNVQNNSRFGRGSGSFDIYWVGNDGWAQSKGTPTDKQLNPIYAADAATLAAWSGSQSLLASESFSLSGSGYVNLSYALPLDTLLVNDILTASAAGSNKATSLYLMGTSATLGMIIFTGGQGQALPTLSFDVVTAVPLPAASWLFAGGLFGLGRISHRKGLPR</sequence>
<organism evidence="1 2">
    <name type="scientific">Methylomonas koyamae</name>
    <dbReference type="NCBI Taxonomy" id="702114"/>
    <lineage>
        <taxon>Bacteria</taxon>
        <taxon>Pseudomonadati</taxon>
        <taxon>Pseudomonadota</taxon>
        <taxon>Gammaproteobacteria</taxon>
        <taxon>Methylococcales</taxon>
        <taxon>Methylococcaceae</taxon>
        <taxon>Methylomonas</taxon>
    </lineage>
</organism>
<evidence type="ECO:0000313" key="2">
    <source>
        <dbReference type="Proteomes" id="UP000077734"/>
    </source>
</evidence>